<name>A0A6L7GBB2_9RHOB</name>
<gene>
    <name evidence="1" type="ORF">GR170_24390</name>
</gene>
<dbReference type="RefSeq" id="WP_160897089.1">
    <property type="nucleotide sequence ID" value="NZ_WUMU01000039.1"/>
</dbReference>
<protein>
    <submittedName>
        <fullName evidence="1">Uncharacterized protein</fullName>
    </submittedName>
</protein>
<dbReference type="AlphaFoldDB" id="A0A6L7GBB2"/>
<evidence type="ECO:0000313" key="1">
    <source>
        <dbReference type="EMBL" id="MXN20972.1"/>
    </source>
</evidence>
<sequence>MMDWSALLAPPAVMGAEYLVLEHDHPTDWRAFSRYSVAAFRRLAA</sequence>
<evidence type="ECO:0000313" key="2">
    <source>
        <dbReference type="Proteomes" id="UP000477911"/>
    </source>
</evidence>
<accession>A0A6L7GBB2</accession>
<keyword evidence="2" id="KW-1185">Reference proteome</keyword>
<comment type="caution">
    <text evidence="1">The sequence shown here is derived from an EMBL/GenBank/DDBJ whole genome shotgun (WGS) entry which is preliminary data.</text>
</comment>
<proteinExistence type="predicted"/>
<organism evidence="1 2">
    <name type="scientific">Pseudooceanicola albus</name>
    <dbReference type="NCBI Taxonomy" id="2692189"/>
    <lineage>
        <taxon>Bacteria</taxon>
        <taxon>Pseudomonadati</taxon>
        <taxon>Pseudomonadota</taxon>
        <taxon>Alphaproteobacteria</taxon>
        <taxon>Rhodobacterales</taxon>
        <taxon>Paracoccaceae</taxon>
        <taxon>Pseudooceanicola</taxon>
    </lineage>
</organism>
<dbReference type="Proteomes" id="UP000477911">
    <property type="component" value="Unassembled WGS sequence"/>
</dbReference>
<reference evidence="1 2" key="1">
    <citation type="submission" date="2019-12" db="EMBL/GenBank/DDBJ databases">
        <authorList>
            <person name="Li M."/>
        </authorList>
    </citation>
    <scope>NUCLEOTIDE SEQUENCE [LARGE SCALE GENOMIC DNA]</scope>
    <source>
        <strain evidence="1 2">GBMRC 2024</strain>
    </source>
</reference>
<dbReference type="EMBL" id="WUMU01000039">
    <property type="protein sequence ID" value="MXN20972.1"/>
    <property type="molecule type" value="Genomic_DNA"/>
</dbReference>